<keyword evidence="3" id="KW-1185">Reference proteome</keyword>
<feature type="region of interest" description="Disordered" evidence="1">
    <location>
        <begin position="1"/>
        <end position="33"/>
    </location>
</feature>
<reference evidence="2" key="1">
    <citation type="journal article" date="2021" name="Sci. Rep.">
        <title>Diploid genomic architecture of Nitzschia inconspicua, an elite biomass production diatom.</title>
        <authorList>
            <person name="Oliver A."/>
            <person name="Podell S."/>
            <person name="Pinowska A."/>
            <person name="Traller J.C."/>
            <person name="Smith S.R."/>
            <person name="McClure R."/>
            <person name="Beliaev A."/>
            <person name="Bohutskyi P."/>
            <person name="Hill E.A."/>
            <person name="Rabines A."/>
            <person name="Zheng H."/>
            <person name="Allen L.Z."/>
            <person name="Kuo A."/>
            <person name="Grigoriev I.V."/>
            <person name="Allen A.E."/>
            <person name="Hazlebeck D."/>
            <person name="Allen E.E."/>
        </authorList>
    </citation>
    <scope>NUCLEOTIDE SEQUENCE</scope>
    <source>
        <strain evidence="2">Hildebrandi</strain>
    </source>
</reference>
<feature type="compositionally biased region" description="Polar residues" evidence="1">
    <location>
        <begin position="8"/>
        <end position="33"/>
    </location>
</feature>
<comment type="caution">
    <text evidence="2">The sequence shown here is derived from an EMBL/GenBank/DDBJ whole genome shotgun (WGS) entry which is preliminary data.</text>
</comment>
<proteinExistence type="predicted"/>
<organism evidence="2 3">
    <name type="scientific">Nitzschia inconspicua</name>
    <dbReference type="NCBI Taxonomy" id="303405"/>
    <lineage>
        <taxon>Eukaryota</taxon>
        <taxon>Sar</taxon>
        <taxon>Stramenopiles</taxon>
        <taxon>Ochrophyta</taxon>
        <taxon>Bacillariophyta</taxon>
        <taxon>Bacillariophyceae</taxon>
        <taxon>Bacillariophycidae</taxon>
        <taxon>Bacillariales</taxon>
        <taxon>Bacillariaceae</taxon>
        <taxon>Nitzschia</taxon>
    </lineage>
</organism>
<gene>
    <name evidence="2" type="ORF">IV203_014940</name>
</gene>
<evidence type="ECO:0000313" key="3">
    <source>
        <dbReference type="Proteomes" id="UP000693970"/>
    </source>
</evidence>
<evidence type="ECO:0000256" key="1">
    <source>
        <dbReference type="SAM" id="MobiDB-lite"/>
    </source>
</evidence>
<accession>A0A9K3LA53</accession>
<sequence length="251" mass="27825">MGGHSSKIDSTNWETADGGFSSSDATPSGSAPTTDLTKLTCLPMKQLAFGTKYELTVLATEDSPIDSPLYEVVDLEMFKHGFIIKDEQGSVILRANATTVYQFFLYTKEPNYEGQLAEPGLELYKRSIVKYDSQHRQMAVFGIRAPTEEEALYVAHRTGMADNKALLIAEVVRAPTIVMQSYRPSQPDTLVGYWQWNKPISIPLVKDKIELQVAKNSDIVLHIALVAIARGIRAAEWKGNSGDSRATDDFF</sequence>
<protein>
    <submittedName>
        <fullName evidence="2">Uncharacterized protein</fullName>
    </submittedName>
</protein>
<dbReference type="Proteomes" id="UP000693970">
    <property type="component" value="Unassembled WGS sequence"/>
</dbReference>
<evidence type="ECO:0000313" key="2">
    <source>
        <dbReference type="EMBL" id="KAG7358352.1"/>
    </source>
</evidence>
<dbReference type="EMBL" id="JAGRRH010000014">
    <property type="protein sequence ID" value="KAG7358352.1"/>
    <property type="molecule type" value="Genomic_DNA"/>
</dbReference>
<dbReference type="AlphaFoldDB" id="A0A9K3LA53"/>
<reference evidence="2" key="2">
    <citation type="submission" date="2021-04" db="EMBL/GenBank/DDBJ databases">
        <authorList>
            <person name="Podell S."/>
        </authorList>
    </citation>
    <scope>NUCLEOTIDE SEQUENCE</scope>
    <source>
        <strain evidence="2">Hildebrandi</strain>
    </source>
</reference>
<name>A0A9K3LA53_9STRA</name>